<reference evidence="2" key="1">
    <citation type="submission" date="2019-12" db="EMBL/GenBank/DDBJ databases">
        <title>Mycobacterium spongiae sp. nov.</title>
        <authorList>
            <person name="Stinear T."/>
        </authorList>
    </citation>
    <scope>NUCLEOTIDE SEQUENCE</scope>
    <source>
        <strain evidence="2">FSD4b-SM</strain>
    </source>
</reference>
<keyword evidence="3" id="KW-1185">Reference proteome</keyword>
<name>A0A975JW24_9MYCO</name>
<keyword evidence="1" id="KW-0472">Membrane</keyword>
<organism evidence="2 3">
    <name type="scientific">Mycobacterium spongiae</name>
    <dbReference type="NCBI Taxonomy" id="886343"/>
    <lineage>
        <taxon>Bacteria</taxon>
        <taxon>Bacillati</taxon>
        <taxon>Actinomycetota</taxon>
        <taxon>Actinomycetes</taxon>
        <taxon>Mycobacteriales</taxon>
        <taxon>Mycobacteriaceae</taxon>
        <taxon>Mycobacterium</taxon>
    </lineage>
</organism>
<dbReference type="SUPFAM" id="SSF103473">
    <property type="entry name" value="MFS general substrate transporter"/>
    <property type="match status" value="1"/>
</dbReference>
<dbReference type="EMBL" id="CP046600">
    <property type="protein sequence ID" value="QUR66395.1"/>
    <property type="molecule type" value="Genomic_DNA"/>
</dbReference>
<feature type="transmembrane region" description="Helical" evidence="1">
    <location>
        <begin position="28"/>
        <end position="51"/>
    </location>
</feature>
<dbReference type="InterPro" id="IPR036259">
    <property type="entry name" value="MFS_trans_sf"/>
</dbReference>
<keyword evidence="1" id="KW-0812">Transmembrane</keyword>
<evidence type="ECO:0000313" key="2">
    <source>
        <dbReference type="EMBL" id="QUR66395.1"/>
    </source>
</evidence>
<sequence>MFVGSALISIAAGMLSIACHLAGSRPNLVAIGLVISLAAIANQNVFTAAQLWISHYVEPAERIFLIAFGQLVVSAGQIGLSIALGLMAANHDAVWPVVIVLPLNLTAGFAAKRLAPADSVDRGSRTEADGGDHRNR</sequence>
<evidence type="ECO:0000256" key="1">
    <source>
        <dbReference type="SAM" id="Phobius"/>
    </source>
</evidence>
<gene>
    <name evidence="2" type="ORF">F6B93_04200</name>
</gene>
<protein>
    <submittedName>
        <fullName evidence="2">Uncharacterized protein</fullName>
    </submittedName>
</protein>
<dbReference type="AlphaFoldDB" id="A0A975JW24"/>
<feature type="transmembrane region" description="Helical" evidence="1">
    <location>
        <begin position="63"/>
        <end position="87"/>
    </location>
</feature>
<proteinExistence type="predicted"/>
<accession>A0A975JW24</accession>
<keyword evidence="1" id="KW-1133">Transmembrane helix</keyword>
<evidence type="ECO:0000313" key="3">
    <source>
        <dbReference type="Proteomes" id="UP000682202"/>
    </source>
</evidence>
<dbReference type="Proteomes" id="UP000682202">
    <property type="component" value="Chromosome"/>
</dbReference>
<dbReference type="KEGG" id="mspg:F6B93_04200"/>